<name>A0A0K6HLD1_9HYPH</name>
<reference evidence="2" key="1">
    <citation type="submission" date="2015-08" db="EMBL/GenBank/DDBJ databases">
        <authorList>
            <person name="Varghese N."/>
        </authorList>
    </citation>
    <scope>NUCLEOTIDE SEQUENCE [LARGE SCALE GENOMIC DNA]</scope>
    <source>
        <strain evidence="2">DSM 23407</strain>
    </source>
</reference>
<sequence>MADPTTVNPMITDAVTQSNVKVVGEAPAVAISTLYQSMVHSTGILFENAVAAQQQQNSLAQAAANQGIMQIYTLDTTAAAGATEKVAQTGVADNLTSLLTVLNAFSGGR</sequence>
<evidence type="ECO:0000313" key="1">
    <source>
        <dbReference type="EMBL" id="CUA91867.1"/>
    </source>
</evidence>
<protein>
    <submittedName>
        <fullName evidence="1">Killing trait</fullName>
    </submittedName>
</protein>
<dbReference type="Proteomes" id="UP000183900">
    <property type="component" value="Unassembled WGS sequence"/>
</dbReference>
<organism evidence="1 2">
    <name type="scientific">Pannonibacter indicus</name>
    <dbReference type="NCBI Taxonomy" id="466044"/>
    <lineage>
        <taxon>Bacteria</taxon>
        <taxon>Pseudomonadati</taxon>
        <taxon>Pseudomonadota</taxon>
        <taxon>Alphaproteobacteria</taxon>
        <taxon>Hyphomicrobiales</taxon>
        <taxon>Stappiaceae</taxon>
        <taxon>Pannonibacter</taxon>
    </lineage>
</organism>
<accession>A0A0K6HLD1</accession>
<dbReference type="EMBL" id="CYHE01000001">
    <property type="protein sequence ID" value="CUA91867.1"/>
    <property type="molecule type" value="Genomic_DNA"/>
</dbReference>
<dbReference type="RefSeq" id="WP_050474185.1">
    <property type="nucleotide sequence ID" value="NZ_CYHE01000001.1"/>
</dbReference>
<dbReference type="OrthoDB" id="8594924at2"/>
<proteinExistence type="predicted"/>
<evidence type="ECO:0000313" key="2">
    <source>
        <dbReference type="Proteomes" id="UP000183900"/>
    </source>
</evidence>
<dbReference type="InterPro" id="IPR021070">
    <property type="entry name" value="Killing_trait_RebB"/>
</dbReference>
<dbReference type="Pfam" id="PF11747">
    <property type="entry name" value="RebB"/>
    <property type="match status" value="1"/>
</dbReference>
<gene>
    <name evidence="1" type="ORF">Ga0061067_101139</name>
</gene>
<dbReference type="AlphaFoldDB" id="A0A0K6HLD1"/>
<keyword evidence="2" id="KW-1185">Reference proteome</keyword>